<evidence type="ECO:0000313" key="2">
    <source>
        <dbReference type="EMBL" id="KFM57212.1"/>
    </source>
</evidence>
<accession>A0A087SWH3</accession>
<gene>
    <name evidence="2" type="ORF">X975_10552</name>
</gene>
<protein>
    <submittedName>
        <fullName evidence="2">Uncharacterized protein</fullName>
    </submittedName>
</protein>
<dbReference type="OrthoDB" id="6434843at2759"/>
<evidence type="ECO:0000313" key="3">
    <source>
        <dbReference type="Proteomes" id="UP000054359"/>
    </source>
</evidence>
<evidence type="ECO:0000256" key="1">
    <source>
        <dbReference type="SAM" id="MobiDB-lite"/>
    </source>
</evidence>
<dbReference type="OMA" id="QIFITPH"/>
<dbReference type="EMBL" id="KK112263">
    <property type="protein sequence ID" value="KFM57212.1"/>
    <property type="molecule type" value="Genomic_DNA"/>
</dbReference>
<organism evidence="2 3">
    <name type="scientific">Stegodyphus mimosarum</name>
    <name type="common">African social velvet spider</name>
    <dbReference type="NCBI Taxonomy" id="407821"/>
    <lineage>
        <taxon>Eukaryota</taxon>
        <taxon>Metazoa</taxon>
        <taxon>Ecdysozoa</taxon>
        <taxon>Arthropoda</taxon>
        <taxon>Chelicerata</taxon>
        <taxon>Arachnida</taxon>
        <taxon>Araneae</taxon>
        <taxon>Araneomorphae</taxon>
        <taxon>Entelegynae</taxon>
        <taxon>Eresoidea</taxon>
        <taxon>Eresidae</taxon>
        <taxon>Stegodyphus</taxon>
    </lineage>
</organism>
<keyword evidence="3" id="KW-1185">Reference proteome</keyword>
<dbReference type="Proteomes" id="UP000054359">
    <property type="component" value="Unassembled WGS sequence"/>
</dbReference>
<reference evidence="2 3" key="1">
    <citation type="submission" date="2013-11" db="EMBL/GenBank/DDBJ databases">
        <title>Genome sequencing of Stegodyphus mimosarum.</title>
        <authorList>
            <person name="Bechsgaard J."/>
        </authorList>
    </citation>
    <scope>NUCLEOTIDE SEQUENCE [LARGE SCALE GENOMIC DNA]</scope>
</reference>
<sequence>MASQIFITPHETANESSSKRPRIVKSTENTKVVPRFLVMTGSSEFHKMSPFLVQKYIKLFAEEPKSIKRLWSGDLLMGTVSANQSKTLLTMSKMGQVAVTVSAHKTLNSSRGVISEVDVVTVSNEEFIEELAEQNVCDAR</sequence>
<feature type="region of interest" description="Disordered" evidence="1">
    <location>
        <begin position="1"/>
        <end position="25"/>
    </location>
</feature>
<dbReference type="AlphaFoldDB" id="A0A087SWH3"/>
<name>A0A087SWH3_STEMI</name>
<feature type="non-terminal residue" evidence="2">
    <location>
        <position position="140"/>
    </location>
</feature>
<proteinExistence type="predicted"/>